<dbReference type="PANTHER" id="PTHR37305">
    <property type="entry name" value="INTEGRAL MEMBRANE PROTEIN-RELATED"/>
    <property type="match status" value="1"/>
</dbReference>
<accession>A0A6P1EGQ5</accession>
<sequence length="252" mass="28137">MRNSLAEEFYKFNHQKNLLFGILALLILMAYSSISSNVGFVSVSFGFGAVQWIPIILIAVGSAFFAMEYNNNTIIMLLYKNSNKLKIYLAKFLVVFLYGVLLAAIAILFTFILKIILVGNKYRWLADYVGHESLLDSLMLHIVGTIIYSFFIVALSFMLIMLVKVNAAVIAIGLALGFLGASISTALMKTYSTLLAVIKWNPLNMIFVTQQLANRSYANLSQLNGWQIIVGTIGYGLVFATLGYVLFKHRRI</sequence>
<gene>
    <name evidence="2" type="ORF">GQR93_13745</name>
</gene>
<keyword evidence="1" id="KW-1133">Transmembrane helix</keyword>
<dbReference type="PANTHER" id="PTHR37305:SF1">
    <property type="entry name" value="MEMBRANE PROTEIN"/>
    <property type="match status" value="1"/>
</dbReference>
<feature type="transmembrane region" description="Helical" evidence="1">
    <location>
        <begin position="45"/>
        <end position="67"/>
    </location>
</feature>
<dbReference type="SMR" id="A0A6P1EGQ5"/>
<proteinExistence type="predicted"/>
<evidence type="ECO:0000313" key="2">
    <source>
        <dbReference type="EMBL" id="QHB53174.1"/>
    </source>
</evidence>
<keyword evidence="1" id="KW-0812">Transmembrane</keyword>
<feature type="transmembrane region" description="Helical" evidence="1">
    <location>
        <begin position="226"/>
        <end position="247"/>
    </location>
</feature>
<feature type="transmembrane region" description="Helical" evidence="1">
    <location>
        <begin position="167"/>
        <end position="187"/>
    </location>
</feature>
<feature type="transmembrane region" description="Helical" evidence="1">
    <location>
        <begin position="138"/>
        <end position="160"/>
    </location>
</feature>
<dbReference type="Proteomes" id="UP000465035">
    <property type="component" value="Chromosome"/>
</dbReference>
<dbReference type="EMBL" id="CP047121">
    <property type="protein sequence ID" value="QHB53174.1"/>
    <property type="molecule type" value="Genomic_DNA"/>
</dbReference>
<feature type="transmembrane region" description="Helical" evidence="1">
    <location>
        <begin position="88"/>
        <end position="118"/>
    </location>
</feature>
<dbReference type="Pfam" id="PF12730">
    <property type="entry name" value="ABC2_membrane_4"/>
    <property type="match status" value="1"/>
</dbReference>
<keyword evidence="1" id="KW-0472">Membrane</keyword>
<dbReference type="RefSeq" id="WP_003550667.1">
    <property type="nucleotide sequence ID" value="NZ_CABKOL010000106.1"/>
</dbReference>
<name>A0A6P1EGQ5_LENHI</name>
<protein>
    <submittedName>
        <fullName evidence="2">ABC transporter permease subunit</fullName>
    </submittedName>
</protein>
<dbReference type="GeneID" id="69059437"/>
<organism evidence="2 3">
    <name type="scientific">Lentilactobacillus hilgardii</name>
    <name type="common">Lactobacillus hilgardii</name>
    <dbReference type="NCBI Taxonomy" id="1588"/>
    <lineage>
        <taxon>Bacteria</taxon>
        <taxon>Bacillati</taxon>
        <taxon>Bacillota</taxon>
        <taxon>Bacilli</taxon>
        <taxon>Lactobacillales</taxon>
        <taxon>Lactobacillaceae</taxon>
        <taxon>Lentilactobacillus</taxon>
    </lineage>
</organism>
<evidence type="ECO:0000313" key="3">
    <source>
        <dbReference type="Proteomes" id="UP000465035"/>
    </source>
</evidence>
<reference evidence="2 3" key="1">
    <citation type="submission" date="2019-12" db="EMBL/GenBank/DDBJ databases">
        <title>Lactobacillus hilgardii FLUB.</title>
        <authorList>
            <person name="Gustaw K."/>
        </authorList>
    </citation>
    <scope>NUCLEOTIDE SEQUENCE [LARGE SCALE GENOMIC DNA]</scope>
    <source>
        <strain evidence="2 3">FLUB</strain>
    </source>
</reference>
<dbReference type="AlphaFoldDB" id="A0A6P1EGQ5"/>
<evidence type="ECO:0000256" key="1">
    <source>
        <dbReference type="SAM" id="Phobius"/>
    </source>
</evidence>